<protein>
    <submittedName>
        <fullName evidence="5">ATP-binding cassette domain-containing protein</fullName>
    </submittedName>
</protein>
<dbReference type="SUPFAM" id="SSF52540">
    <property type="entry name" value="P-loop containing nucleoside triphosphate hydrolases"/>
    <property type="match status" value="1"/>
</dbReference>
<dbReference type="AlphaFoldDB" id="A0AAJ8LW92"/>
<dbReference type="InterPro" id="IPR027417">
    <property type="entry name" value="P-loop_NTPase"/>
</dbReference>
<sequence length="298" mass="33822">MKAELEFKQVNLHYGPVHALKNINLVFRPHKIYGLFGRNGAGKTSLLSLIASFQKPSSGTVTLNEETLFENARLTPFVYFVYPRSFETDYHKAKRKLEILARHRVYFDMGYALDLADKFKLDLNSPVNTFSKGMAGIFQIICGLAARAPVTIFDEAYLGIDEPVRKLFYDELLDEQTRLPRTFILSTRFASEMEHLLEEIIVLSEGKVVLHDDYTSIISKGISVTGDAEIVDAITKPYEILNEERLGTGKSVAVYGEIPSETLQQARKSGLRISTLRFQDVITQLTKGEEHNETEHRR</sequence>
<organism evidence="5 6">
    <name type="scientific">Alkalicoccus halolimnae</name>
    <dbReference type="NCBI Taxonomy" id="1667239"/>
    <lineage>
        <taxon>Bacteria</taxon>
        <taxon>Bacillati</taxon>
        <taxon>Bacillota</taxon>
        <taxon>Bacilli</taxon>
        <taxon>Bacillales</taxon>
        <taxon>Bacillaceae</taxon>
        <taxon>Alkalicoccus</taxon>
    </lineage>
</organism>
<dbReference type="RefSeq" id="WP_187254653.1">
    <property type="nucleotide sequence ID" value="NZ_CP144914.1"/>
</dbReference>
<keyword evidence="6" id="KW-1185">Reference proteome</keyword>
<dbReference type="Pfam" id="PF00005">
    <property type="entry name" value="ABC_tran"/>
    <property type="match status" value="1"/>
</dbReference>
<evidence type="ECO:0000256" key="2">
    <source>
        <dbReference type="ARBA" id="ARBA00022741"/>
    </source>
</evidence>
<dbReference type="GO" id="GO:0016887">
    <property type="term" value="F:ATP hydrolysis activity"/>
    <property type="evidence" value="ECO:0007669"/>
    <property type="project" value="InterPro"/>
</dbReference>
<evidence type="ECO:0000313" key="5">
    <source>
        <dbReference type="EMBL" id="WWD80524.1"/>
    </source>
</evidence>
<feature type="domain" description="ABC transporter" evidence="4">
    <location>
        <begin position="5"/>
        <end position="230"/>
    </location>
</feature>
<dbReference type="InterPro" id="IPR003593">
    <property type="entry name" value="AAA+_ATPase"/>
</dbReference>
<dbReference type="PANTHER" id="PTHR42939">
    <property type="entry name" value="ABC TRANSPORTER ATP-BINDING PROTEIN ALBC-RELATED"/>
    <property type="match status" value="1"/>
</dbReference>
<dbReference type="InterPro" id="IPR003439">
    <property type="entry name" value="ABC_transporter-like_ATP-bd"/>
</dbReference>
<dbReference type="PANTHER" id="PTHR42939:SF1">
    <property type="entry name" value="ABC TRANSPORTER ATP-BINDING PROTEIN ALBC-RELATED"/>
    <property type="match status" value="1"/>
</dbReference>
<accession>A0AAJ8LW92</accession>
<keyword evidence="3 5" id="KW-0067">ATP-binding</keyword>
<dbReference type="PROSITE" id="PS50893">
    <property type="entry name" value="ABC_TRANSPORTER_2"/>
    <property type="match status" value="1"/>
</dbReference>
<dbReference type="Proteomes" id="UP000321816">
    <property type="component" value="Chromosome"/>
</dbReference>
<evidence type="ECO:0000259" key="4">
    <source>
        <dbReference type="PROSITE" id="PS50893"/>
    </source>
</evidence>
<dbReference type="KEGG" id="ahal:FTX54_002875"/>
<dbReference type="EMBL" id="CP144914">
    <property type="protein sequence ID" value="WWD80524.1"/>
    <property type="molecule type" value="Genomic_DNA"/>
</dbReference>
<dbReference type="GO" id="GO:0005524">
    <property type="term" value="F:ATP binding"/>
    <property type="evidence" value="ECO:0007669"/>
    <property type="project" value="UniProtKB-KW"/>
</dbReference>
<evidence type="ECO:0000256" key="1">
    <source>
        <dbReference type="ARBA" id="ARBA00022448"/>
    </source>
</evidence>
<dbReference type="SMART" id="SM00382">
    <property type="entry name" value="AAA"/>
    <property type="match status" value="1"/>
</dbReference>
<keyword evidence="2" id="KW-0547">Nucleotide-binding</keyword>
<proteinExistence type="predicted"/>
<reference evidence="5 6" key="1">
    <citation type="submission" date="2024-01" db="EMBL/GenBank/DDBJ databases">
        <title>Complete Genome Sequence of Alkalicoccus halolimnae BZ-SZ-XJ29T, a Moderately Halophilic Bacterium Isolated from a Salt Lake.</title>
        <authorList>
            <person name="Zhao B."/>
        </authorList>
    </citation>
    <scope>NUCLEOTIDE SEQUENCE [LARGE SCALE GENOMIC DNA]</scope>
    <source>
        <strain evidence="5 6">BZ-SZ-XJ29</strain>
    </source>
</reference>
<dbReference type="Gene3D" id="3.40.50.300">
    <property type="entry name" value="P-loop containing nucleotide triphosphate hydrolases"/>
    <property type="match status" value="1"/>
</dbReference>
<gene>
    <name evidence="5" type="ORF">FTX54_002875</name>
</gene>
<evidence type="ECO:0000313" key="6">
    <source>
        <dbReference type="Proteomes" id="UP000321816"/>
    </source>
</evidence>
<keyword evidence="1" id="KW-0813">Transport</keyword>
<evidence type="ECO:0000256" key="3">
    <source>
        <dbReference type="ARBA" id="ARBA00022840"/>
    </source>
</evidence>
<name>A0AAJ8LW92_9BACI</name>
<dbReference type="InterPro" id="IPR051782">
    <property type="entry name" value="ABC_Transporter_VariousFunc"/>
</dbReference>